<comment type="cofactor">
    <cofactor evidence="1">
        <name>Mg(2+)</name>
        <dbReference type="ChEBI" id="CHEBI:18420"/>
    </cofactor>
</comment>
<reference evidence="6" key="1">
    <citation type="submission" date="2019-03" db="EMBL/GenBank/DDBJ databases">
        <title>Lake Tanganyika Metagenome-Assembled Genomes (MAGs).</title>
        <authorList>
            <person name="Tran P."/>
        </authorList>
    </citation>
    <scope>NUCLEOTIDE SEQUENCE</scope>
    <source>
        <strain evidence="6">K_DeepCast_65m_m2_066</strain>
    </source>
</reference>
<evidence type="ECO:0000256" key="4">
    <source>
        <dbReference type="ARBA" id="ARBA00022801"/>
    </source>
</evidence>
<keyword evidence="4" id="KW-0378">Hydrolase</keyword>
<comment type="caution">
    <text evidence="6">The sequence shown here is derived from an EMBL/GenBank/DDBJ whole genome shotgun (WGS) entry which is preliminary data.</text>
</comment>
<sequence length="152" mass="16973">MSWREVCMIQVCIEVAAGSCERHRYNEQTLEYLGTRRASRPYPYPYGFILGTRAADGASVDCYIITNASLPAGTLVECEPIGLLEQDEDGEVDHKVLAALPGQHIELGQGLLQELRDFIYAVFAPWPDVHVQVGRMLPRQAALQHMQACREA</sequence>
<name>A0A938B1R7_UNCTE</name>
<dbReference type="EC" id="3.6.1.1" evidence="2"/>
<keyword evidence="5" id="KW-0460">Magnesium</keyword>
<dbReference type="SUPFAM" id="SSF50324">
    <property type="entry name" value="Inorganic pyrophosphatase"/>
    <property type="match status" value="1"/>
</dbReference>
<dbReference type="GO" id="GO:0005737">
    <property type="term" value="C:cytoplasm"/>
    <property type="evidence" value="ECO:0007669"/>
    <property type="project" value="InterPro"/>
</dbReference>
<dbReference type="GO" id="GO:0004427">
    <property type="term" value="F:inorganic diphosphate phosphatase activity"/>
    <property type="evidence" value="ECO:0007669"/>
    <property type="project" value="UniProtKB-EC"/>
</dbReference>
<evidence type="ECO:0000313" key="7">
    <source>
        <dbReference type="Proteomes" id="UP000712673"/>
    </source>
</evidence>
<dbReference type="GO" id="GO:0006796">
    <property type="term" value="P:phosphate-containing compound metabolic process"/>
    <property type="evidence" value="ECO:0007669"/>
    <property type="project" value="InterPro"/>
</dbReference>
<evidence type="ECO:0000256" key="5">
    <source>
        <dbReference type="ARBA" id="ARBA00022842"/>
    </source>
</evidence>
<dbReference type="GO" id="GO:0000287">
    <property type="term" value="F:magnesium ion binding"/>
    <property type="evidence" value="ECO:0007669"/>
    <property type="project" value="InterPro"/>
</dbReference>
<evidence type="ECO:0000256" key="3">
    <source>
        <dbReference type="ARBA" id="ARBA00022723"/>
    </source>
</evidence>
<dbReference type="EMBL" id="VGLS01000523">
    <property type="protein sequence ID" value="MBM3225252.1"/>
    <property type="molecule type" value="Genomic_DNA"/>
</dbReference>
<dbReference type="AlphaFoldDB" id="A0A938B1R7"/>
<dbReference type="Pfam" id="PF00719">
    <property type="entry name" value="Pyrophosphatase"/>
    <property type="match status" value="1"/>
</dbReference>
<dbReference type="InterPro" id="IPR008162">
    <property type="entry name" value="Pyrophosphatase"/>
</dbReference>
<evidence type="ECO:0000256" key="2">
    <source>
        <dbReference type="ARBA" id="ARBA00012146"/>
    </source>
</evidence>
<dbReference type="InterPro" id="IPR036649">
    <property type="entry name" value="Pyrophosphatase_sf"/>
</dbReference>
<evidence type="ECO:0000256" key="1">
    <source>
        <dbReference type="ARBA" id="ARBA00001946"/>
    </source>
</evidence>
<keyword evidence="3" id="KW-0479">Metal-binding</keyword>
<accession>A0A938B1R7</accession>
<dbReference type="Gene3D" id="3.90.80.10">
    <property type="entry name" value="Inorganic pyrophosphatase"/>
    <property type="match status" value="1"/>
</dbReference>
<evidence type="ECO:0000313" key="6">
    <source>
        <dbReference type="EMBL" id="MBM3225252.1"/>
    </source>
</evidence>
<organism evidence="6 7">
    <name type="scientific">Tectimicrobiota bacterium</name>
    <dbReference type="NCBI Taxonomy" id="2528274"/>
    <lineage>
        <taxon>Bacteria</taxon>
        <taxon>Pseudomonadati</taxon>
        <taxon>Nitrospinota/Tectimicrobiota group</taxon>
        <taxon>Candidatus Tectimicrobiota</taxon>
    </lineage>
</organism>
<dbReference type="Proteomes" id="UP000712673">
    <property type="component" value="Unassembled WGS sequence"/>
</dbReference>
<gene>
    <name evidence="6" type="ORF">FJZ47_15820</name>
</gene>
<protein>
    <recommendedName>
        <fullName evidence="2">inorganic diphosphatase</fullName>
        <ecNumber evidence="2">3.6.1.1</ecNumber>
    </recommendedName>
</protein>
<proteinExistence type="predicted"/>